<dbReference type="Gene3D" id="1.20.120.450">
    <property type="entry name" value="dinb family like domain"/>
    <property type="match status" value="1"/>
</dbReference>
<accession>A0ABS0D577</accession>
<protein>
    <submittedName>
        <fullName evidence="1">DinB family protein</fullName>
    </submittedName>
</protein>
<gene>
    <name evidence="1" type="ORF">IU449_03595</name>
</gene>
<name>A0ABS0D577_9NOCA</name>
<dbReference type="SUPFAM" id="SSF109854">
    <property type="entry name" value="DinB/YfiT-like putative metalloenzymes"/>
    <property type="match status" value="1"/>
</dbReference>
<proteinExistence type="predicted"/>
<comment type="caution">
    <text evidence="1">The sequence shown here is derived from an EMBL/GenBank/DDBJ whole genome shotgun (WGS) entry which is preliminary data.</text>
</comment>
<evidence type="ECO:0000313" key="1">
    <source>
        <dbReference type="EMBL" id="MBF6353641.1"/>
    </source>
</evidence>
<keyword evidence="2" id="KW-1185">Reference proteome</keyword>
<reference evidence="1 2" key="1">
    <citation type="submission" date="2020-10" db="EMBL/GenBank/DDBJ databases">
        <title>Identification of Nocardia species via Next-generation sequencing and recognition of intraspecies genetic diversity.</title>
        <authorList>
            <person name="Li P."/>
            <person name="Li P."/>
            <person name="Lu B."/>
        </authorList>
    </citation>
    <scope>NUCLEOTIDE SEQUENCE [LARGE SCALE GENOMIC DNA]</scope>
    <source>
        <strain evidence="1 2">BJ06-0143</strain>
    </source>
</reference>
<organism evidence="1 2">
    <name type="scientific">Nocardia higoensis</name>
    <dbReference type="NCBI Taxonomy" id="228599"/>
    <lineage>
        <taxon>Bacteria</taxon>
        <taxon>Bacillati</taxon>
        <taxon>Actinomycetota</taxon>
        <taxon>Actinomycetes</taxon>
        <taxon>Mycobacteriales</taxon>
        <taxon>Nocardiaceae</taxon>
        <taxon>Nocardia</taxon>
    </lineage>
</organism>
<dbReference type="EMBL" id="JADLQN010000001">
    <property type="protein sequence ID" value="MBF6353641.1"/>
    <property type="molecule type" value="Genomic_DNA"/>
</dbReference>
<evidence type="ECO:0000313" key="2">
    <source>
        <dbReference type="Proteomes" id="UP000707731"/>
    </source>
</evidence>
<dbReference type="Pfam" id="PF04978">
    <property type="entry name" value="MST"/>
    <property type="match status" value="1"/>
</dbReference>
<dbReference type="InterPro" id="IPR034660">
    <property type="entry name" value="DinB/YfiT-like"/>
</dbReference>
<dbReference type="InterPro" id="IPR007061">
    <property type="entry name" value="MST-like"/>
</dbReference>
<dbReference type="RefSeq" id="WP_195000522.1">
    <property type="nucleotide sequence ID" value="NZ_JADLQN010000001.1"/>
</dbReference>
<sequence length="176" mass="19390">MTTPTRTTGTERELLETILDQARADLVDTVRGLSETDARRRLVPSLTTPIALIKHATFAERMWFQRTLGQLADPDCDGPLWAHGGFVVGEEETVAEVIAEFERASARARSIAAGIPLDETREHPRMGVVSLRWIFMFMAAEFARHAGHGDILREQIEADGGSSAALSLRGRPDPQV</sequence>
<dbReference type="Proteomes" id="UP000707731">
    <property type="component" value="Unassembled WGS sequence"/>
</dbReference>